<dbReference type="Pfam" id="PF00990">
    <property type="entry name" value="GGDEF"/>
    <property type="match status" value="1"/>
</dbReference>
<evidence type="ECO:0000313" key="3">
    <source>
        <dbReference type="Proteomes" id="UP000175744"/>
    </source>
</evidence>
<dbReference type="InterPro" id="IPR000160">
    <property type="entry name" value="GGDEF_dom"/>
</dbReference>
<dbReference type="STRING" id="1121290.CLAOCE_08790"/>
<dbReference type="AlphaFoldDB" id="A0A1E8EZX4"/>
<sequence length="421" mass="49875">MNFDFDYYSIAENMFEAFASLEIIFNKNIKNYSYKFLYVNSAFEKIFNIQSKNLLGKSMGHIFEKLDYILSSKYLDKIIKNEKIDIEYYYKTLNKYLKIRFFIIEKNKLGVFITEDFKEKKEEEYCMNRENFNKIFKESSIAMQFLNCQGELIDVNEAFLKMFNISNKNIFEKFNIIKEKCFNNLKNKLDNRQIITFQKEIDIKDYSDWDLDFSSKRCIEITLIKLSQNSGILVQMQDLTEMKRNTEGMKKLAYYDSLTGLPNRKYFAESLCKVLEKSCKNNKKTCVIFMDINKFKNINDNYGHNVGDLVLIEMSKRFKFVLKSGEMLARLGGDEFILYKSFVKQETMYKFIKRILSVFKAPFMLQNYSGNITTSLGISLYPKDGTIMEELIKKADIAMYSAKCKKGNSYEFFNKRILKKN</sequence>
<keyword evidence="3" id="KW-1185">Reference proteome</keyword>
<dbReference type="PANTHER" id="PTHR46663:SF2">
    <property type="entry name" value="GGDEF DOMAIN-CONTAINING PROTEIN"/>
    <property type="match status" value="1"/>
</dbReference>
<name>A0A1E8EZX4_9CLOT</name>
<dbReference type="Gene3D" id="3.30.450.20">
    <property type="entry name" value="PAS domain"/>
    <property type="match status" value="2"/>
</dbReference>
<dbReference type="EC" id="3.1.4.52" evidence="2"/>
<dbReference type="CDD" id="cd01949">
    <property type="entry name" value="GGDEF"/>
    <property type="match status" value="1"/>
</dbReference>
<dbReference type="Proteomes" id="UP000175744">
    <property type="component" value="Unassembled WGS sequence"/>
</dbReference>
<gene>
    <name evidence="2" type="primary">gmr_2</name>
    <name evidence="2" type="ORF">CLOACE_08790</name>
</gene>
<dbReference type="SUPFAM" id="SSF55785">
    <property type="entry name" value="PYP-like sensor domain (PAS domain)"/>
    <property type="match status" value="1"/>
</dbReference>
<dbReference type="InterPro" id="IPR052163">
    <property type="entry name" value="DGC-Regulatory_Protein"/>
</dbReference>
<dbReference type="InterPro" id="IPR043128">
    <property type="entry name" value="Rev_trsase/Diguanyl_cyclase"/>
</dbReference>
<keyword evidence="2" id="KW-0378">Hydrolase</keyword>
<evidence type="ECO:0000259" key="1">
    <source>
        <dbReference type="PROSITE" id="PS50887"/>
    </source>
</evidence>
<dbReference type="GO" id="GO:0071111">
    <property type="term" value="F:cyclic-guanylate-specific phosphodiesterase activity"/>
    <property type="evidence" value="ECO:0007669"/>
    <property type="project" value="UniProtKB-EC"/>
</dbReference>
<reference evidence="2 3" key="1">
    <citation type="submission" date="2016-06" db="EMBL/GenBank/DDBJ databases">
        <title>Genome sequence of Clostridium acetireducens DSM 10703.</title>
        <authorList>
            <person name="Poehlein A."/>
            <person name="Fluechter S."/>
            <person name="Duerre P."/>
            <person name="Daniel R."/>
        </authorList>
    </citation>
    <scope>NUCLEOTIDE SEQUENCE [LARGE SCALE GENOMIC DNA]</scope>
    <source>
        <strain evidence="2 3">DSM 10703</strain>
    </source>
</reference>
<proteinExistence type="predicted"/>
<feature type="domain" description="GGDEF" evidence="1">
    <location>
        <begin position="283"/>
        <end position="415"/>
    </location>
</feature>
<dbReference type="InterPro" id="IPR000014">
    <property type="entry name" value="PAS"/>
</dbReference>
<dbReference type="InterPro" id="IPR029787">
    <property type="entry name" value="Nucleotide_cyclase"/>
</dbReference>
<dbReference type="Gene3D" id="3.30.70.270">
    <property type="match status" value="1"/>
</dbReference>
<dbReference type="OrthoDB" id="9805474at2"/>
<dbReference type="RefSeq" id="WP_070109829.1">
    <property type="nucleotide sequence ID" value="NZ_LZFO01000009.1"/>
</dbReference>
<evidence type="ECO:0000313" key="2">
    <source>
        <dbReference type="EMBL" id="OFI06724.1"/>
    </source>
</evidence>
<dbReference type="SMART" id="SM00267">
    <property type="entry name" value="GGDEF"/>
    <property type="match status" value="1"/>
</dbReference>
<protein>
    <submittedName>
        <fullName evidence="2">Cyclic di-GMP phosphodiesterase Gmr</fullName>
        <ecNumber evidence="2">3.1.4.52</ecNumber>
    </submittedName>
</protein>
<comment type="caution">
    <text evidence="2">The sequence shown here is derived from an EMBL/GenBank/DDBJ whole genome shotgun (WGS) entry which is preliminary data.</text>
</comment>
<dbReference type="PANTHER" id="PTHR46663">
    <property type="entry name" value="DIGUANYLATE CYCLASE DGCT-RELATED"/>
    <property type="match status" value="1"/>
</dbReference>
<dbReference type="EMBL" id="LZFO01000009">
    <property type="protein sequence ID" value="OFI06724.1"/>
    <property type="molecule type" value="Genomic_DNA"/>
</dbReference>
<dbReference type="InterPro" id="IPR035965">
    <property type="entry name" value="PAS-like_dom_sf"/>
</dbReference>
<accession>A0A1E8EZX4</accession>
<dbReference type="SUPFAM" id="SSF55073">
    <property type="entry name" value="Nucleotide cyclase"/>
    <property type="match status" value="1"/>
</dbReference>
<dbReference type="Pfam" id="PF13426">
    <property type="entry name" value="PAS_9"/>
    <property type="match status" value="2"/>
</dbReference>
<dbReference type="PROSITE" id="PS50887">
    <property type="entry name" value="GGDEF"/>
    <property type="match status" value="1"/>
</dbReference>
<dbReference type="NCBIfam" id="TIGR00254">
    <property type="entry name" value="GGDEF"/>
    <property type="match status" value="1"/>
</dbReference>
<organism evidence="2 3">
    <name type="scientific">Clostridium acetireducens DSM 10703</name>
    <dbReference type="NCBI Taxonomy" id="1121290"/>
    <lineage>
        <taxon>Bacteria</taxon>
        <taxon>Bacillati</taxon>
        <taxon>Bacillota</taxon>
        <taxon>Clostridia</taxon>
        <taxon>Eubacteriales</taxon>
        <taxon>Clostridiaceae</taxon>
        <taxon>Clostridium</taxon>
    </lineage>
</organism>